<accession>A0ABU8DM53</accession>
<evidence type="ECO:0000256" key="1">
    <source>
        <dbReference type="SAM" id="Phobius"/>
    </source>
</evidence>
<comment type="caution">
    <text evidence="2">The sequence shown here is derived from an EMBL/GenBank/DDBJ whole genome shotgun (WGS) entry which is preliminary data.</text>
</comment>
<name>A0ABU8DM53_ERWAP</name>
<keyword evidence="1" id="KW-1133">Transmembrane helix</keyword>
<dbReference type="InterPro" id="IPR031858">
    <property type="entry name" value="DUF4752"/>
</dbReference>
<dbReference type="Pfam" id="PF15944">
    <property type="entry name" value="DUF4752"/>
    <property type="match status" value="1"/>
</dbReference>
<evidence type="ECO:0000313" key="3">
    <source>
        <dbReference type="Proteomes" id="UP001306592"/>
    </source>
</evidence>
<feature type="transmembrane region" description="Helical" evidence="1">
    <location>
        <begin position="12"/>
        <end position="35"/>
    </location>
</feature>
<keyword evidence="3" id="KW-1185">Reference proteome</keyword>
<organism evidence="2 3">
    <name type="scientific">Erwinia aphidicola</name>
    <dbReference type="NCBI Taxonomy" id="68334"/>
    <lineage>
        <taxon>Bacteria</taxon>
        <taxon>Pseudomonadati</taxon>
        <taxon>Pseudomonadota</taxon>
        <taxon>Gammaproteobacteria</taxon>
        <taxon>Enterobacterales</taxon>
        <taxon>Erwiniaceae</taxon>
        <taxon>Erwinia</taxon>
    </lineage>
</organism>
<protein>
    <submittedName>
        <fullName evidence="2">DUF4752 family protein</fullName>
    </submittedName>
</protein>
<gene>
    <name evidence="2" type="ORF">V8N49_23515</name>
</gene>
<dbReference type="RefSeq" id="WP_336204370.1">
    <property type="nucleotide sequence ID" value="NZ_JBANEI010000035.1"/>
</dbReference>
<dbReference type="EMBL" id="JBANEI010000035">
    <property type="protein sequence ID" value="MEI2684586.1"/>
    <property type="molecule type" value="Genomic_DNA"/>
</dbReference>
<dbReference type="Proteomes" id="UP001306592">
    <property type="component" value="Unassembled WGS sequence"/>
</dbReference>
<reference evidence="2 3" key="1">
    <citation type="submission" date="2024-02" db="EMBL/GenBank/DDBJ databases">
        <title>First report Erwinia aphidicola in onion in Chile.</title>
        <authorList>
            <person name="Valenzuela M."/>
            <person name="Pena M."/>
            <person name="Dutta B."/>
        </authorList>
    </citation>
    <scope>NUCLEOTIDE SEQUENCE [LARGE SCALE GENOMIC DNA]</scope>
    <source>
        <strain evidence="2 3">QCJ3A</strain>
    </source>
</reference>
<sequence length="87" mass="10423">MRELKLSEWMALGLMCTSYLFIVVKSAEWLTSVLLKRWGKRRKQSRQQRAMNEFYDAFELEKLEPDSTMRIATKGSLVLIMYRKEKE</sequence>
<keyword evidence="1" id="KW-0472">Membrane</keyword>
<evidence type="ECO:0000313" key="2">
    <source>
        <dbReference type="EMBL" id="MEI2684586.1"/>
    </source>
</evidence>
<keyword evidence="1" id="KW-0812">Transmembrane</keyword>
<proteinExistence type="predicted"/>